<dbReference type="Proteomes" id="UP001501410">
    <property type="component" value="Unassembled WGS sequence"/>
</dbReference>
<name>A0ABP8MRU8_9BACT</name>
<protein>
    <submittedName>
        <fullName evidence="1">Acyltransferase</fullName>
    </submittedName>
</protein>
<dbReference type="EMBL" id="BAABEZ010000022">
    <property type="protein sequence ID" value="GAA4455028.1"/>
    <property type="molecule type" value="Genomic_DNA"/>
</dbReference>
<organism evidence="1 2">
    <name type="scientific">Rurimicrobium arvi</name>
    <dbReference type="NCBI Taxonomy" id="2049916"/>
    <lineage>
        <taxon>Bacteria</taxon>
        <taxon>Pseudomonadati</taxon>
        <taxon>Bacteroidota</taxon>
        <taxon>Chitinophagia</taxon>
        <taxon>Chitinophagales</taxon>
        <taxon>Chitinophagaceae</taxon>
        <taxon>Rurimicrobium</taxon>
    </lineage>
</organism>
<dbReference type="Gene3D" id="3.40.50.12780">
    <property type="entry name" value="N-terminal domain of ligase-like"/>
    <property type="match status" value="1"/>
</dbReference>
<keyword evidence="2" id="KW-1185">Reference proteome</keyword>
<dbReference type="RefSeq" id="WP_344825667.1">
    <property type="nucleotide sequence ID" value="NZ_BAABEZ010000022.1"/>
</dbReference>
<proteinExistence type="predicted"/>
<sequence length="327" mass="36902">MSNDKQLINRIETVKAGEFDALAMDMYRFQASELPVYRDFHQALRRSPEDVQHIADIPFLPISFFKSHRVAGTAESAFVFESSGTTGMTPSRHFVADISLYGRYALEGFRKFYGDPSEWTILALLPSYLERGNSSLVYMVQMLMEESGKRENGFYLHQFAELADTLRRLSAEGRKVLLFGVTFALLDFAEQFPMSLKGCTLIETGGMKGRKEEWTRQQVYAFLHECWPDVNIHSEYGMTELLSQAYAVEPGIYHPTRLMKALVRDINDPLQSSNSGAGVLNIIDLANLYSCSFIATEDIGRVYDDGTFKVLGRLDFAALRGCSLLAL</sequence>
<dbReference type="GO" id="GO:0016746">
    <property type="term" value="F:acyltransferase activity"/>
    <property type="evidence" value="ECO:0007669"/>
    <property type="project" value="UniProtKB-KW"/>
</dbReference>
<dbReference type="SUPFAM" id="SSF56801">
    <property type="entry name" value="Acetyl-CoA synthetase-like"/>
    <property type="match status" value="1"/>
</dbReference>
<reference evidence="2" key="1">
    <citation type="journal article" date="2019" name="Int. J. Syst. Evol. Microbiol.">
        <title>The Global Catalogue of Microorganisms (GCM) 10K type strain sequencing project: providing services to taxonomists for standard genome sequencing and annotation.</title>
        <authorList>
            <consortium name="The Broad Institute Genomics Platform"/>
            <consortium name="The Broad Institute Genome Sequencing Center for Infectious Disease"/>
            <person name="Wu L."/>
            <person name="Ma J."/>
        </authorList>
    </citation>
    <scope>NUCLEOTIDE SEQUENCE [LARGE SCALE GENOMIC DNA]</scope>
    <source>
        <strain evidence="2">JCM 31921</strain>
    </source>
</reference>
<keyword evidence="1" id="KW-0012">Acyltransferase</keyword>
<dbReference type="InterPro" id="IPR042099">
    <property type="entry name" value="ANL_N_sf"/>
</dbReference>
<keyword evidence="1" id="KW-0808">Transferase</keyword>
<gene>
    <name evidence="1" type="ORF">GCM10023092_18000</name>
</gene>
<evidence type="ECO:0000313" key="2">
    <source>
        <dbReference type="Proteomes" id="UP001501410"/>
    </source>
</evidence>
<comment type="caution">
    <text evidence="1">The sequence shown here is derived from an EMBL/GenBank/DDBJ whole genome shotgun (WGS) entry which is preliminary data.</text>
</comment>
<accession>A0ABP8MRU8</accession>
<evidence type="ECO:0000313" key="1">
    <source>
        <dbReference type="EMBL" id="GAA4455028.1"/>
    </source>
</evidence>